<dbReference type="GO" id="GO:0005634">
    <property type="term" value="C:nucleus"/>
    <property type="evidence" value="ECO:0007669"/>
    <property type="project" value="UniProtKB-SubCell"/>
</dbReference>
<keyword evidence="4 9" id="KW-0805">Transcription regulation</keyword>
<keyword evidence="1 9" id="KW-0479">Metal-binding</keyword>
<evidence type="ECO:0000256" key="3">
    <source>
        <dbReference type="ARBA" id="ARBA00022833"/>
    </source>
</evidence>
<gene>
    <name evidence="11" type="ORF">NC653_028722</name>
</gene>
<keyword evidence="5 8" id="KW-0238">DNA-binding</keyword>
<comment type="caution">
    <text evidence="11">The sequence shown here is derived from an EMBL/GenBank/DDBJ whole genome shotgun (WGS) entry which is preliminary data.</text>
</comment>
<dbReference type="GO" id="GO:0003677">
    <property type="term" value="F:DNA binding"/>
    <property type="evidence" value="ECO:0007669"/>
    <property type="project" value="UniProtKB-UniRule"/>
</dbReference>
<dbReference type="PROSITE" id="PS50884">
    <property type="entry name" value="ZF_DOF_2"/>
    <property type="match status" value="1"/>
</dbReference>
<evidence type="ECO:0000256" key="9">
    <source>
        <dbReference type="RuleBase" id="RU369094"/>
    </source>
</evidence>
<evidence type="ECO:0000313" key="12">
    <source>
        <dbReference type="Proteomes" id="UP001164929"/>
    </source>
</evidence>
<keyword evidence="2 8" id="KW-0863">Zinc-finger</keyword>
<proteinExistence type="predicted"/>
<evidence type="ECO:0000256" key="1">
    <source>
        <dbReference type="ARBA" id="ARBA00022723"/>
    </source>
</evidence>
<keyword evidence="12" id="KW-1185">Reference proteome</keyword>
<dbReference type="Pfam" id="PF02701">
    <property type="entry name" value="Zn_ribbon_Dof"/>
    <property type="match status" value="1"/>
</dbReference>
<accession>A0AAD6Q2D1</accession>
<dbReference type="PANTHER" id="PTHR31992">
    <property type="entry name" value="DOF ZINC FINGER PROTEIN DOF1.4-RELATED"/>
    <property type="match status" value="1"/>
</dbReference>
<feature type="domain" description="Dof-type" evidence="10">
    <location>
        <begin position="37"/>
        <end position="91"/>
    </location>
</feature>
<name>A0AAD6Q2D1_9ROSI</name>
<dbReference type="Proteomes" id="UP001164929">
    <property type="component" value="Chromosome 12"/>
</dbReference>
<evidence type="ECO:0000313" key="11">
    <source>
        <dbReference type="EMBL" id="KAJ6976644.1"/>
    </source>
</evidence>
<evidence type="ECO:0000256" key="5">
    <source>
        <dbReference type="ARBA" id="ARBA00023125"/>
    </source>
</evidence>
<evidence type="ECO:0000256" key="2">
    <source>
        <dbReference type="ARBA" id="ARBA00022771"/>
    </source>
</evidence>
<dbReference type="AlphaFoldDB" id="A0AAD6Q2D1"/>
<dbReference type="InterPro" id="IPR003851">
    <property type="entry name" value="Znf_Dof"/>
</dbReference>
<keyword evidence="6 9" id="KW-0804">Transcription</keyword>
<evidence type="ECO:0000259" key="10">
    <source>
        <dbReference type="PROSITE" id="PS50884"/>
    </source>
</evidence>
<dbReference type="EMBL" id="JAQIZT010000012">
    <property type="protein sequence ID" value="KAJ6976644.1"/>
    <property type="molecule type" value="Genomic_DNA"/>
</dbReference>
<keyword evidence="7 8" id="KW-0539">Nucleus</keyword>
<dbReference type="PROSITE" id="PS01361">
    <property type="entry name" value="ZF_DOF_1"/>
    <property type="match status" value="1"/>
</dbReference>
<comment type="subcellular location">
    <subcellularLocation>
        <location evidence="8 9">Nucleus</location>
    </subcellularLocation>
</comment>
<dbReference type="InterPro" id="IPR045174">
    <property type="entry name" value="Dof"/>
</dbReference>
<evidence type="ECO:0000256" key="6">
    <source>
        <dbReference type="ARBA" id="ARBA00023163"/>
    </source>
</evidence>
<comment type="function">
    <text evidence="9">Transcription factor that binds specifically to a 5'-AA[AG]G-3' consensus core sequence.</text>
</comment>
<dbReference type="GO" id="GO:0008270">
    <property type="term" value="F:zinc ion binding"/>
    <property type="evidence" value="ECO:0007669"/>
    <property type="project" value="UniProtKB-KW"/>
</dbReference>
<protein>
    <recommendedName>
        <fullName evidence="9">Dof zinc finger protein</fullName>
    </recommendedName>
</protein>
<reference evidence="11" key="1">
    <citation type="journal article" date="2023" name="Mol. Ecol. Resour.">
        <title>Chromosome-level genome assembly of a triploid poplar Populus alba 'Berolinensis'.</title>
        <authorList>
            <person name="Chen S."/>
            <person name="Yu Y."/>
            <person name="Wang X."/>
            <person name="Wang S."/>
            <person name="Zhang T."/>
            <person name="Zhou Y."/>
            <person name="He R."/>
            <person name="Meng N."/>
            <person name="Wang Y."/>
            <person name="Liu W."/>
            <person name="Liu Z."/>
            <person name="Liu J."/>
            <person name="Guo Q."/>
            <person name="Huang H."/>
            <person name="Sederoff R.R."/>
            <person name="Wang G."/>
            <person name="Qu G."/>
            <person name="Chen S."/>
        </authorList>
    </citation>
    <scope>NUCLEOTIDE SEQUENCE</scope>
    <source>
        <strain evidence="11">SC-2020</strain>
    </source>
</reference>
<evidence type="ECO:0000256" key="4">
    <source>
        <dbReference type="ARBA" id="ARBA00023015"/>
    </source>
</evidence>
<dbReference type="PANTHER" id="PTHR31992:SF285">
    <property type="entry name" value="DOF ZINC FINGER PROTEIN DOF4.6"/>
    <property type="match status" value="1"/>
</dbReference>
<evidence type="ECO:0000256" key="8">
    <source>
        <dbReference type="PROSITE-ProRule" id="PRU00071"/>
    </source>
</evidence>
<sequence>MDTATQWAQGIGAVNPMEGSRSDVLERRARPQKDQALNCPRCNSTNTKFCYYNNYSLSQPRYFCKTCRRYWTAGGSLIACLALRPNRLFKKIQFFFFAKIECGLYFLDRFNVLISKIIFKK</sequence>
<keyword evidence="3 9" id="KW-0862">Zinc</keyword>
<evidence type="ECO:0000256" key="7">
    <source>
        <dbReference type="ARBA" id="ARBA00023242"/>
    </source>
</evidence>
<dbReference type="GO" id="GO:0003700">
    <property type="term" value="F:DNA-binding transcription factor activity"/>
    <property type="evidence" value="ECO:0007669"/>
    <property type="project" value="UniProtKB-UniRule"/>
</dbReference>
<organism evidence="11 12">
    <name type="scientific">Populus alba x Populus x berolinensis</name>
    <dbReference type="NCBI Taxonomy" id="444605"/>
    <lineage>
        <taxon>Eukaryota</taxon>
        <taxon>Viridiplantae</taxon>
        <taxon>Streptophyta</taxon>
        <taxon>Embryophyta</taxon>
        <taxon>Tracheophyta</taxon>
        <taxon>Spermatophyta</taxon>
        <taxon>Magnoliopsida</taxon>
        <taxon>eudicotyledons</taxon>
        <taxon>Gunneridae</taxon>
        <taxon>Pentapetalae</taxon>
        <taxon>rosids</taxon>
        <taxon>fabids</taxon>
        <taxon>Malpighiales</taxon>
        <taxon>Salicaceae</taxon>
        <taxon>Saliceae</taxon>
        <taxon>Populus</taxon>
    </lineage>
</organism>